<name>A0A8J2KJT6_9HEXA</name>
<evidence type="ECO:0000256" key="1">
    <source>
        <dbReference type="SAM" id="SignalP"/>
    </source>
</evidence>
<gene>
    <name evidence="2" type="ORF">AFUS01_LOCUS25678</name>
</gene>
<organism evidence="2 3">
    <name type="scientific">Allacma fusca</name>
    <dbReference type="NCBI Taxonomy" id="39272"/>
    <lineage>
        <taxon>Eukaryota</taxon>
        <taxon>Metazoa</taxon>
        <taxon>Ecdysozoa</taxon>
        <taxon>Arthropoda</taxon>
        <taxon>Hexapoda</taxon>
        <taxon>Collembola</taxon>
        <taxon>Symphypleona</taxon>
        <taxon>Sminthuridae</taxon>
        <taxon>Allacma</taxon>
    </lineage>
</organism>
<protein>
    <submittedName>
        <fullName evidence="2">Uncharacterized protein</fullName>
    </submittedName>
</protein>
<proteinExistence type="predicted"/>
<feature type="signal peptide" evidence="1">
    <location>
        <begin position="1"/>
        <end position="24"/>
    </location>
</feature>
<dbReference type="EMBL" id="CAJVCH010332515">
    <property type="protein sequence ID" value="CAG7787161.1"/>
    <property type="molecule type" value="Genomic_DNA"/>
</dbReference>
<keyword evidence="3" id="KW-1185">Reference proteome</keyword>
<keyword evidence="1" id="KW-0732">Signal</keyword>
<accession>A0A8J2KJT6</accession>
<dbReference type="Proteomes" id="UP000708208">
    <property type="component" value="Unassembled WGS sequence"/>
</dbReference>
<comment type="caution">
    <text evidence="2">The sequence shown here is derived from an EMBL/GenBank/DDBJ whole genome shotgun (WGS) entry which is preliminary data.</text>
</comment>
<evidence type="ECO:0000313" key="2">
    <source>
        <dbReference type="EMBL" id="CAG7787161.1"/>
    </source>
</evidence>
<sequence>MCSLLQVILLTILCATSIAGVTHASTEDENALEERLIVRINAAEKNMDDKLQRFEELLSLRLDKVEARLETLMGRPNIPNPSGSPLLPSKRTNRTDELKRQYTEIYGKISNLTVLLNSTGESGVTQADLNEFKSTVEQELRIYRTQLDDIVRQLTSDKTSESQLLNQQVQALQDTVKKMESAARLKTRAEVIAKLEVAFSTGNITFAKKCVNDLDDDLDGAMPEIIEHTYANNLSKFDPVLNFFEYLSAKQRFAGIRDLTRAMKQSSQVDSVEFVKLAQLAQKEFGAELQNSFPAAMKAILWSEHVCLQGKDSWGYLAVSGTRKGPGGNEVYTNKTLSPVKSDFCKWKFTTTVGNGNSSAYLLGFQYNNGFGEKNWNLNIASAQVYARELSRKMQASDSALNFFWEISTRRNGLSVVIKSVGSISSPPLYLCCNPPGFARLQRVSLSPNFSTNCEWLFDTIDE</sequence>
<dbReference type="AlphaFoldDB" id="A0A8J2KJT6"/>
<feature type="chain" id="PRO_5035160726" evidence="1">
    <location>
        <begin position="25"/>
        <end position="463"/>
    </location>
</feature>
<reference evidence="2" key="1">
    <citation type="submission" date="2021-06" db="EMBL/GenBank/DDBJ databases">
        <authorList>
            <person name="Hodson N. C."/>
            <person name="Mongue J. A."/>
            <person name="Jaron S. K."/>
        </authorList>
    </citation>
    <scope>NUCLEOTIDE SEQUENCE</scope>
</reference>
<evidence type="ECO:0000313" key="3">
    <source>
        <dbReference type="Proteomes" id="UP000708208"/>
    </source>
</evidence>